<evidence type="ECO:0000256" key="1">
    <source>
        <dbReference type="ARBA" id="ARBA00004245"/>
    </source>
</evidence>
<keyword evidence="5" id="KW-0206">Cytoskeleton</keyword>
<feature type="compositionally biased region" description="Basic residues" evidence="7">
    <location>
        <begin position="176"/>
        <end position="185"/>
    </location>
</feature>
<feature type="region of interest" description="Disordered" evidence="7">
    <location>
        <begin position="59"/>
        <end position="98"/>
    </location>
</feature>
<organism evidence="9 10">
    <name type="scientific">Salix suchowensis</name>
    <dbReference type="NCBI Taxonomy" id="1278906"/>
    <lineage>
        <taxon>Eukaryota</taxon>
        <taxon>Viridiplantae</taxon>
        <taxon>Streptophyta</taxon>
        <taxon>Embryophyta</taxon>
        <taxon>Tracheophyta</taxon>
        <taxon>Spermatophyta</taxon>
        <taxon>Magnoliopsida</taxon>
        <taxon>eudicotyledons</taxon>
        <taxon>Gunneridae</taxon>
        <taxon>Pentapetalae</taxon>
        <taxon>rosids</taxon>
        <taxon>fabids</taxon>
        <taxon>Malpighiales</taxon>
        <taxon>Salicaceae</taxon>
        <taxon>Saliceae</taxon>
        <taxon>Salix</taxon>
    </lineage>
</organism>
<keyword evidence="3" id="KW-0963">Cytoplasm</keyword>
<feature type="domain" description="TPX2 C-terminal" evidence="8">
    <location>
        <begin position="96"/>
        <end position="165"/>
    </location>
</feature>
<evidence type="ECO:0000313" key="9">
    <source>
        <dbReference type="EMBL" id="KAJ6313279.1"/>
    </source>
</evidence>
<keyword evidence="6" id="KW-0175">Coiled coil</keyword>
<dbReference type="Pfam" id="PF06886">
    <property type="entry name" value="TPX2"/>
    <property type="match status" value="1"/>
</dbReference>
<evidence type="ECO:0000256" key="5">
    <source>
        <dbReference type="ARBA" id="ARBA00023212"/>
    </source>
</evidence>
<accession>A0ABQ8ZZ73</accession>
<sequence>MSDDFWSFNTGLTTIFKIKGEMGIEVTDICMDKEPNCVIVYSNGVSLISHFLFQGSPLQPNNKKHSDEEDNFSVTSSTTASARPAKSKPTPVEAPVFRCNERAEKRKEFYSKLEEKHQALEAEKTQSEARTKEEKEAAIKQLRKSLMFKASPMPSFYHEGPPPKVELKKLPPTRAKSPKLGRRKSCSNGVNSSQPDRVKGACSEGNNQSQGIYREDNSNPVSQHSIRGGIDELIPPEVSGQSFAGIGLHGLNMVVSS</sequence>
<reference evidence="9" key="2">
    <citation type="journal article" date="2023" name="Int. J. Mol. Sci.">
        <title>De Novo Assembly and Annotation of 11 Diverse Shrub Willow (Salix) Genomes Reveals Novel Gene Organization in Sex-Linked Regions.</title>
        <authorList>
            <person name="Hyden B."/>
            <person name="Feng K."/>
            <person name="Yates T.B."/>
            <person name="Jawdy S."/>
            <person name="Cereghino C."/>
            <person name="Smart L.B."/>
            <person name="Muchero W."/>
        </authorList>
    </citation>
    <scope>NUCLEOTIDE SEQUENCE</scope>
    <source>
        <tissue evidence="9">Shoot tip</tissue>
    </source>
</reference>
<name>A0ABQ8ZZ73_9ROSI</name>
<evidence type="ECO:0000256" key="7">
    <source>
        <dbReference type="SAM" id="MobiDB-lite"/>
    </source>
</evidence>
<keyword evidence="4" id="KW-0493">Microtubule</keyword>
<evidence type="ECO:0000256" key="4">
    <source>
        <dbReference type="ARBA" id="ARBA00022701"/>
    </source>
</evidence>
<comment type="similarity">
    <text evidence="2">Belongs to the TPX2 family.</text>
</comment>
<reference evidence="9" key="1">
    <citation type="submission" date="2022-10" db="EMBL/GenBank/DDBJ databases">
        <authorList>
            <person name="Hyden B.L."/>
            <person name="Feng K."/>
            <person name="Yates T."/>
            <person name="Jawdy S."/>
            <person name="Smart L.B."/>
            <person name="Muchero W."/>
        </authorList>
    </citation>
    <scope>NUCLEOTIDE SEQUENCE</scope>
    <source>
        <tissue evidence="9">Shoot tip</tissue>
    </source>
</reference>
<dbReference type="PANTHER" id="PTHR46372:SF2">
    <property type="entry name" value="PROTEIN WVD2-LIKE 3"/>
    <property type="match status" value="1"/>
</dbReference>
<gene>
    <name evidence="9" type="ORF">OIU77_014729</name>
</gene>
<dbReference type="InterPro" id="IPR027329">
    <property type="entry name" value="TPX2_C"/>
</dbReference>
<dbReference type="EMBL" id="JAPFFI010000024">
    <property type="protein sequence ID" value="KAJ6313279.1"/>
    <property type="molecule type" value="Genomic_DNA"/>
</dbReference>
<feature type="coiled-coil region" evidence="6">
    <location>
        <begin position="103"/>
        <end position="137"/>
    </location>
</feature>
<protein>
    <recommendedName>
        <fullName evidence="8">TPX2 C-terminal domain-containing protein</fullName>
    </recommendedName>
</protein>
<feature type="region of interest" description="Disordered" evidence="7">
    <location>
        <begin position="153"/>
        <end position="227"/>
    </location>
</feature>
<feature type="compositionally biased region" description="Polar residues" evidence="7">
    <location>
        <begin position="72"/>
        <end position="81"/>
    </location>
</feature>
<dbReference type="Proteomes" id="UP001141253">
    <property type="component" value="Chromosome 10"/>
</dbReference>
<evidence type="ECO:0000256" key="6">
    <source>
        <dbReference type="SAM" id="Coils"/>
    </source>
</evidence>
<comment type="caution">
    <text evidence="9">The sequence shown here is derived from an EMBL/GenBank/DDBJ whole genome shotgun (WGS) entry which is preliminary data.</text>
</comment>
<keyword evidence="10" id="KW-1185">Reference proteome</keyword>
<evidence type="ECO:0000256" key="3">
    <source>
        <dbReference type="ARBA" id="ARBA00022490"/>
    </source>
</evidence>
<evidence type="ECO:0000313" key="10">
    <source>
        <dbReference type="Proteomes" id="UP001141253"/>
    </source>
</evidence>
<proteinExistence type="inferred from homology"/>
<evidence type="ECO:0000256" key="2">
    <source>
        <dbReference type="ARBA" id="ARBA00005885"/>
    </source>
</evidence>
<dbReference type="PANTHER" id="PTHR46372">
    <property type="entry name" value="PROTEIN WVD2-LIKE 3"/>
    <property type="match status" value="1"/>
</dbReference>
<comment type="subcellular location">
    <subcellularLocation>
        <location evidence="1">Cytoplasm</location>
        <location evidence="1">Cytoskeleton</location>
    </subcellularLocation>
</comment>
<dbReference type="InterPro" id="IPR044806">
    <property type="entry name" value="WVD2/WDL1-4"/>
</dbReference>
<feature type="compositionally biased region" description="Polar residues" evidence="7">
    <location>
        <begin position="186"/>
        <end position="195"/>
    </location>
</feature>
<evidence type="ECO:0000259" key="8">
    <source>
        <dbReference type="Pfam" id="PF06886"/>
    </source>
</evidence>